<protein>
    <recommendedName>
        <fullName evidence="4">DUF4760 domain-containing protein</fullName>
    </recommendedName>
</protein>
<name>A0ABY6A7W5_9GAMM</name>
<dbReference type="Proteomes" id="UP001065322">
    <property type="component" value="Chromosome"/>
</dbReference>
<evidence type="ECO:0000313" key="2">
    <source>
        <dbReference type="EMBL" id="UXD86336.1"/>
    </source>
</evidence>
<reference evidence="3" key="1">
    <citation type="submission" date="2020-06" db="EMBL/GenBank/DDBJ databases">
        <title>Thalassolituus marinus alknpb1M-1, a hydrocarbon-degrading bacterium isolated from the deep-sea overlying water using an in-situ strategy from the South China Sea basin.</title>
        <authorList>
            <person name="Dong C."/>
            <person name="Chen Y."/>
            <person name="Shao Z."/>
        </authorList>
    </citation>
    <scope>NUCLEOTIDE SEQUENCE [LARGE SCALE GENOMIC DNA]</scope>
    <source>
        <strain evidence="3">alknpb1M-1</strain>
    </source>
</reference>
<keyword evidence="1" id="KW-0472">Membrane</keyword>
<dbReference type="SUPFAM" id="SSF48256">
    <property type="entry name" value="Citrate synthase"/>
    <property type="match status" value="1"/>
</dbReference>
<keyword evidence="1" id="KW-0812">Transmembrane</keyword>
<gene>
    <name evidence="2" type="ORF">HUF19_02220</name>
</gene>
<evidence type="ECO:0000313" key="3">
    <source>
        <dbReference type="Proteomes" id="UP001065322"/>
    </source>
</evidence>
<evidence type="ECO:0008006" key="4">
    <source>
        <dbReference type="Google" id="ProtNLM"/>
    </source>
</evidence>
<accession>A0ABY6A7W5</accession>
<dbReference type="EMBL" id="CP054475">
    <property type="protein sequence ID" value="UXD86336.1"/>
    <property type="molecule type" value="Genomic_DNA"/>
</dbReference>
<keyword evidence="3" id="KW-1185">Reference proteome</keyword>
<feature type="transmembrane region" description="Helical" evidence="1">
    <location>
        <begin position="6"/>
        <end position="22"/>
    </location>
</feature>
<keyword evidence="1" id="KW-1133">Transmembrane helix</keyword>
<organism evidence="2 3">
    <name type="scientific">Thalassolituus hydrocarboniclasticus</name>
    <dbReference type="NCBI Taxonomy" id="2742796"/>
    <lineage>
        <taxon>Bacteria</taxon>
        <taxon>Pseudomonadati</taxon>
        <taxon>Pseudomonadota</taxon>
        <taxon>Gammaproteobacteria</taxon>
        <taxon>Oceanospirillales</taxon>
        <taxon>Oceanospirillaceae</taxon>
        <taxon>Thalassolituus</taxon>
    </lineage>
</organism>
<proteinExistence type="predicted"/>
<dbReference type="RefSeq" id="WP_260998303.1">
    <property type="nucleotide sequence ID" value="NZ_CP054475.1"/>
</dbReference>
<evidence type="ECO:0000256" key="1">
    <source>
        <dbReference type="SAM" id="Phobius"/>
    </source>
</evidence>
<sequence length="173" mass="20203">MELNIAPYLAIITAIVAAYFTYRNQQRLKSFEILYDRKTSVLADMEAYLKNLHLLRSEIEKDELSDVLEKYLREHFHEGLVLYHKVKGANFGGISEVMAETFWSIVKETSTKGAMTKEDAKEWIHRTTNALSALYGFSHSQLTKDLEEMAFSYTARFIRKRKREVKVEKKVNK</sequence>
<dbReference type="InterPro" id="IPR036969">
    <property type="entry name" value="Citrate_synthase_sf"/>
</dbReference>